<feature type="region of interest" description="Disordered" evidence="1">
    <location>
        <begin position="260"/>
        <end position="298"/>
    </location>
</feature>
<proteinExistence type="predicted"/>
<evidence type="ECO:0000256" key="1">
    <source>
        <dbReference type="SAM" id="MobiDB-lite"/>
    </source>
</evidence>
<dbReference type="EMBL" id="MRBO01000021">
    <property type="protein sequence ID" value="KAB2587299.1"/>
    <property type="molecule type" value="Genomic_DNA"/>
</dbReference>
<evidence type="ECO:0000313" key="3">
    <source>
        <dbReference type="Proteomes" id="UP000325576"/>
    </source>
</evidence>
<evidence type="ECO:0000313" key="2">
    <source>
        <dbReference type="EMBL" id="KAB2587299.1"/>
    </source>
</evidence>
<feature type="compositionally biased region" description="Basic and acidic residues" evidence="1">
    <location>
        <begin position="287"/>
        <end position="298"/>
    </location>
</feature>
<reference evidence="2 3" key="1">
    <citation type="journal article" date="2017" name="Poromechanics V (2013)">
        <title>Genomic Characterization of the Arsenic-Tolerant Actinobacterium, &lt;i&gt;Rhodococcus erythropolis&lt;/i&gt; S43.</title>
        <authorList>
            <person name="Retamal-Morales G."/>
            <person name="Mehnert M."/>
            <person name="Schwabe R."/>
            <person name="Tischler D."/>
            <person name="Schloemann M."/>
            <person name="Levican G.J."/>
        </authorList>
    </citation>
    <scope>NUCLEOTIDE SEQUENCE [LARGE SCALE GENOMIC DNA]</scope>
    <source>
        <strain evidence="2 3">S43</strain>
    </source>
</reference>
<dbReference type="Proteomes" id="UP000325576">
    <property type="component" value="Unassembled WGS sequence"/>
</dbReference>
<dbReference type="Pfam" id="PF07030">
    <property type="entry name" value="Phage_Mu_Gp36"/>
    <property type="match status" value="1"/>
</dbReference>
<dbReference type="InterPro" id="IPR009752">
    <property type="entry name" value="Phage_Mu_GpJ"/>
</dbReference>
<accession>A0A5N5E9X6</accession>
<organism evidence="2 3">
    <name type="scientific">Rhodococcus erythropolis</name>
    <name type="common">Arthrobacter picolinophilus</name>
    <dbReference type="NCBI Taxonomy" id="1833"/>
    <lineage>
        <taxon>Bacteria</taxon>
        <taxon>Bacillati</taxon>
        <taxon>Actinomycetota</taxon>
        <taxon>Actinomycetes</taxon>
        <taxon>Mycobacteriales</taxon>
        <taxon>Nocardiaceae</taxon>
        <taxon>Rhodococcus</taxon>
        <taxon>Rhodococcus erythropolis group</taxon>
    </lineage>
</organism>
<sequence>MSTTLQADSFSRNNIRERTSLVEGVPEGATAIKVASTQGYEAGSIIYVGELAREQCEKAVVESLTDGMTVSVVSPLKYPHAAFADVTGVLGDLVHFYRAANVDGKVPADDQFTVLATRDIDPDQPSTYMTDTSGGSEFWYRSTYFNASTNEETALTDSEARRGQDWGNYCSLNEIRAEAGFTSAFNLNDSLIFQHRRSAQSEINTALGSVYTVPFTPVPEIIRTLTIKLAAGMLLQSAYGERSSQASLKLKEARDQIKAMQDRDQTISDEDGHSIAGGGITSWPGEDQPRAFHMGDRF</sequence>
<evidence type="ECO:0008006" key="4">
    <source>
        <dbReference type="Google" id="ProtNLM"/>
    </source>
</evidence>
<dbReference type="AlphaFoldDB" id="A0A5N5E9X6"/>
<protein>
    <recommendedName>
        <fullName evidence="4">DUF1320 domain-containing protein</fullName>
    </recommendedName>
</protein>
<name>A0A5N5E9X6_RHOER</name>
<comment type="caution">
    <text evidence="2">The sequence shown here is derived from an EMBL/GenBank/DDBJ whole genome shotgun (WGS) entry which is preliminary data.</text>
</comment>
<feature type="compositionally biased region" description="Basic and acidic residues" evidence="1">
    <location>
        <begin position="260"/>
        <end position="273"/>
    </location>
</feature>
<gene>
    <name evidence="2" type="ORF">BS297_01060</name>
</gene>